<comment type="caution">
    <text evidence="3">The sequence shown here is derived from an EMBL/GenBank/DDBJ whole genome shotgun (WGS) entry which is preliminary data.</text>
</comment>
<evidence type="ECO:0000313" key="4">
    <source>
        <dbReference type="Proteomes" id="UP000517252"/>
    </source>
</evidence>
<dbReference type="InterPro" id="IPR004045">
    <property type="entry name" value="Glutathione_S-Trfase_N"/>
</dbReference>
<dbReference type="GO" id="GO:0004364">
    <property type="term" value="F:glutathione transferase activity"/>
    <property type="evidence" value="ECO:0007669"/>
    <property type="project" value="TreeGrafter"/>
</dbReference>
<dbReference type="Gene3D" id="1.20.1050.10">
    <property type="match status" value="1"/>
</dbReference>
<name>A0A6V8QN87_TRIAP</name>
<accession>A0A6V8QN87</accession>
<dbReference type="SUPFAM" id="SSF52833">
    <property type="entry name" value="Thioredoxin-like"/>
    <property type="match status" value="1"/>
</dbReference>
<evidence type="ECO:0000313" key="3">
    <source>
        <dbReference type="EMBL" id="GFP51953.1"/>
    </source>
</evidence>
<dbReference type="SUPFAM" id="SSF47616">
    <property type="entry name" value="GST C-terminal domain-like"/>
    <property type="match status" value="1"/>
</dbReference>
<dbReference type="InterPro" id="IPR036249">
    <property type="entry name" value="Thioredoxin-like_sf"/>
</dbReference>
<dbReference type="OrthoDB" id="414243at2759"/>
<reference evidence="3 4" key="1">
    <citation type="submission" date="2020-07" db="EMBL/GenBank/DDBJ databases">
        <title>Trichoderma asperellum IC-1 whole genome shotgun sequence.</title>
        <authorList>
            <person name="Kanamasa S."/>
            <person name="Takahashi H."/>
        </authorList>
    </citation>
    <scope>NUCLEOTIDE SEQUENCE [LARGE SCALE GENOMIC DNA]</scope>
    <source>
        <strain evidence="3 4">IC-1</strain>
    </source>
</reference>
<dbReference type="EMBL" id="BLZH01000001">
    <property type="protein sequence ID" value="GFP51953.1"/>
    <property type="molecule type" value="Genomic_DNA"/>
</dbReference>
<dbReference type="PROSITE" id="PS50405">
    <property type="entry name" value="GST_CTER"/>
    <property type="match status" value="1"/>
</dbReference>
<organism evidence="3 4">
    <name type="scientific">Trichoderma asperellum</name>
    <name type="common">Filamentous fungus</name>
    <dbReference type="NCBI Taxonomy" id="101201"/>
    <lineage>
        <taxon>Eukaryota</taxon>
        <taxon>Fungi</taxon>
        <taxon>Dikarya</taxon>
        <taxon>Ascomycota</taxon>
        <taxon>Pezizomycotina</taxon>
        <taxon>Sordariomycetes</taxon>
        <taxon>Hypocreomycetidae</taxon>
        <taxon>Hypocreales</taxon>
        <taxon>Hypocreaceae</taxon>
        <taxon>Trichoderma</taxon>
    </lineage>
</organism>
<dbReference type="PANTHER" id="PTHR11571">
    <property type="entry name" value="GLUTATHIONE S-TRANSFERASE"/>
    <property type="match status" value="1"/>
</dbReference>
<evidence type="ECO:0000259" key="1">
    <source>
        <dbReference type="PROSITE" id="PS50404"/>
    </source>
</evidence>
<keyword evidence="3" id="KW-0808">Transferase</keyword>
<dbReference type="InterPro" id="IPR036282">
    <property type="entry name" value="Glutathione-S-Trfase_C_sf"/>
</dbReference>
<dbReference type="CDD" id="cd03039">
    <property type="entry name" value="GST_N_Sigma_like"/>
    <property type="match status" value="1"/>
</dbReference>
<dbReference type="AlphaFoldDB" id="A0A6V8QN87"/>
<feature type="domain" description="GST N-terminal" evidence="1">
    <location>
        <begin position="7"/>
        <end position="112"/>
    </location>
</feature>
<gene>
    <name evidence="3" type="ORF">TASIC1_0001010500</name>
</gene>
<dbReference type="InterPro" id="IPR004046">
    <property type="entry name" value="GST_C"/>
</dbReference>
<dbReference type="Pfam" id="PF02798">
    <property type="entry name" value="GST_N"/>
    <property type="match status" value="1"/>
</dbReference>
<proteinExistence type="predicted"/>
<dbReference type="InterPro" id="IPR050213">
    <property type="entry name" value="GST_superfamily"/>
</dbReference>
<dbReference type="GO" id="GO:0006749">
    <property type="term" value="P:glutathione metabolic process"/>
    <property type="evidence" value="ECO:0007669"/>
    <property type="project" value="TreeGrafter"/>
</dbReference>
<dbReference type="Pfam" id="PF14497">
    <property type="entry name" value="GST_C_3"/>
    <property type="match status" value="1"/>
</dbReference>
<feature type="domain" description="GST C-terminal" evidence="2">
    <location>
        <begin position="49"/>
        <end position="170"/>
    </location>
</feature>
<dbReference type="InterPro" id="IPR010987">
    <property type="entry name" value="Glutathione-S-Trfase_C-like"/>
</dbReference>
<dbReference type="PANTHER" id="PTHR11571:SF150">
    <property type="entry name" value="GLUTATHIONE S-TRANSFERASE"/>
    <property type="match status" value="1"/>
</dbReference>
<dbReference type="Gene3D" id="1.20.1050.130">
    <property type="match status" value="1"/>
</dbReference>
<dbReference type="PROSITE" id="PS50404">
    <property type="entry name" value="GST_NTER"/>
    <property type="match status" value="1"/>
</dbReference>
<evidence type="ECO:0000259" key="2">
    <source>
        <dbReference type="PROSITE" id="PS50405"/>
    </source>
</evidence>
<sequence>MAAEAIPTLHYFDLGTLGRGEVIRLFLRDAGIEFKDIRHQYGTWSAESDKFKQQGITRTGKLPALIINGTILNQAQWVANIGNPSDDYKNKFLPVYYAVVAKYYSESNGPYLLGDKITYADFAVYQSIDNDERIGALPAELPAEIVKLREAIEGRPNIAAYIKENRPNKS</sequence>
<protein>
    <submittedName>
        <fullName evidence="3">Glutathione S-transferase P 10</fullName>
    </submittedName>
</protein>
<dbReference type="Proteomes" id="UP000517252">
    <property type="component" value="Unassembled WGS sequence"/>
</dbReference>